<dbReference type="FunFam" id="3.40.50.1820:FF:000050">
    <property type="entry name" value="prolyl endopeptidase-like isoform X2"/>
    <property type="match status" value="1"/>
</dbReference>
<dbReference type="Gene3D" id="2.130.10.120">
    <property type="entry name" value="Prolyl oligopeptidase, N-terminal domain"/>
    <property type="match status" value="1"/>
</dbReference>
<dbReference type="InterPro" id="IPR029058">
    <property type="entry name" value="AB_hydrolase_fold"/>
</dbReference>
<evidence type="ECO:0000259" key="8">
    <source>
        <dbReference type="Pfam" id="PF02897"/>
    </source>
</evidence>
<dbReference type="SUPFAM" id="SSF53474">
    <property type="entry name" value="alpha/beta-Hydrolases"/>
    <property type="match status" value="1"/>
</dbReference>
<dbReference type="PRINTS" id="PR00862">
    <property type="entry name" value="PROLIGOPTASE"/>
</dbReference>
<keyword evidence="3 6" id="KW-0378">Hydrolase</keyword>
<comment type="function">
    <text evidence="5">Serine peptidase whose precise substrate specificity remains unclear. Does not cleave peptides after a arginine or lysine residue. Regulates trans-Golgi network morphology and sorting by regulating the membrane binding of the AP-1 complex. May play a role in the regulation of synaptic vesicle exocytosis.</text>
</comment>
<evidence type="ECO:0000259" key="7">
    <source>
        <dbReference type="Pfam" id="PF00326"/>
    </source>
</evidence>
<proteinExistence type="inferred from homology"/>
<evidence type="ECO:0000256" key="2">
    <source>
        <dbReference type="ARBA" id="ARBA00022670"/>
    </source>
</evidence>
<dbReference type="InterPro" id="IPR023302">
    <property type="entry name" value="Pept_S9A_N"/>
</dbReference>
<evidence type="ECO:0000256" key="6">
    <source>
        <dbReference type="RuleBase" id="RU368024"/>
    </source>
</evidence>
<dbReference type="AlphaFoldDB" id="A0AAW1ZVG6"/>
<dbReference type="InterPro" id="IPR001375">
    <property type="entry name" value="Peptidase_S9_cat"/>
</dbReference>
<name>A0AAW1ZVG6_CULAL</name>
<dbReference type="GO" id="GO:0005856">
    <property type="term" value="C:cytoskeleton"/>
    <property type="evidence" value="ECO:0007669"/>
    <property type="project" value="TreeGrafter"/>
</dbReference>
<comment type="similarity">
    <text evidence="1 6">Belongs to the peptidase S9A family.</text>
</comment>
<evidence type="ECO:0000256" key="1">
    <source>
        <dbReference type="ARBA" id="ARBA00005228"/>
    </source>
</evidence>
<dbReference type="GO" id="GO:0005794">
    <property type="term" value="C:Golgi apparatus"/>
    <property type="evidence" value="ECO:0007669"/>
    <property type="project" value="TreeGrafter"/>
</dbReference>
<feature type="domain" description="Peptidase S9 prolyl oligopeptidase catalytic" evidence="7">
    <location>
        <begin position="456"/>
        <end position="680"/>
    </location>
</feature>
<dbReference type="PANTHER" id="PTHR11757:SF19">
    <property type="entry name" value="PROLYL ENDOPEPTIDASE-LIKE"/>
    <property type="match status" value="1"/>
</dbReference>
<dbReference type="EMBL" id="JAWDJR010000013">
    <property type="protein sequence ID" value="KAK9964613.1"/>
    <property type="molecule type" value="Genomic_DNA"/>
</dbReference>
<evidence type="ECO:0000256" key="5">
    <source>
        <dbReference type="ARBA" id="ARBA00045448"/>
    </source>
</evidence>
<feature type="domain" description="Peptidase S9A N-terminal" evidence="8">
    <location>
        <begin position="118"/>
        <end position="344"/>
    </location>
</feature>
<dbReference type="EC" id="3.4.21.-" evidence="6"/>
<accession>A0AAW1ZVG6</accession>
<keyword evidence="2 6" id="KW-0645">Protease</keyword>
<comment type="caution">
    <text evidence="9">The sequence shown here is derived from an EMBL/GenBank/DDBJ whole genome shotgun (WGS) entry which is preliminary data.</text>
</comment>
<evidence type="ECO:0000256" key="3">
    <source>
        <dbReference type="ARBA" id="ARBA00022801"/>
    </source>
</evidence>
<dbReference type="GO" id="GO:0006508">
    <property type="term" value="P:proteolysis"/>
    <property type="evidence" value="ECO:0007669"/>
    <property type="project" value="UniProtKB-KW"/>
</dbReference>
<evidence type="ECO:0000256" key="4">
    <source>
        <dbReference type="ARBA" id="ARBA00022825"/>
    </source>
</evidence>
<dbReference type="GO" id="GO:0004252">
    <property type="term" value="F:serine-type endopeptidase activity"/>
    <property type="evidence" value="ECO:0007669"/>
    <property type="project" value="UniProtKB-UniRule"/>
</dbReference>
<dbReference type="Pfam" id="PF00326">
    <property type="entry name" value="Peptidase_S9"/>
    <property type="match status" value="1"/>
</dbReference>
<keyword evidence="4 6" id="KW-0720">Serine protease</keyword>
<dbReference type="Proteomes" id="UP001479290">
    <property type="component" value="Unassembled WGS sequence"/>
</dbReference>
<keyword evidence="10" id="KW-1185">Reference proteome</keyword>
<organism evidence="9 10">
    <name type="scientific">Culter alburnus</name>
    <name type="common">Topmouth culter</name>
    <dbReference type="NCBI Taxonomy" id="194366"/>
    <lineage>
        <taxon>Eukaryota</taxon>
        <taxon>Metazoa</taxon>
        <taxon>Chordata</taxon>
        <taxon>Craniata</taxon>
        <taxon>Vertebrata</taxon>
        <taxon>Euteleostomi</taxon>
        <taxon>Actinopterygii</taxon>
        <taxon>Neopterygii</taxon>
        <taxon>Teleostei</taxon>
        <taxon>Ostariophysi</taxon>
        <taxon>Cypriniformes</taxon>
        <taxon>Xenocyprididae</taxon>
        <taxon>Xenocypridinae</taxon>
        <taxon>Culter</taxon>
    </lineage>
</organism>
<dbReference type="InterPro" id="IPR002470">
    <property type="entry name" value="Peptidase_S9A"/>
</dbReference>
<protein>
    <recommendedName>
        <fullName evidence="6">Prolyl endopeptidase</fullName>
        <ecNumber evidence="6">3.4.21.-</ecNumber>
    </recommendedName>
</protein>
<dbReference type="Gene3D" id="3.40.50.1820">
    <property type="entry name" value="alpha/beta hydrolase"/>
    <property type="match status" value="1"/>
</dbReference>
<evidence type="ECO:0000313" key="9">
    <source>
        <dbReference type="EMBL" id="KAK9964613.1"/>
    </source>
</evidence>
<evidence type="ECO:0000313" key="10">
    <source>
        <dbReference type="Proteomes" id="UP001479290"/>
    </source>
</evidence>
<reference evidence="9 10" key="1">
    <citation type="submission" date="2024-05" db="EMBL/GenBank/DDBJ databases">
        <title>A high-quality chromosomal-level genome assembly of Topmouth culter (Culter alburnus).</title>
        <authorList>
            <person name="Zhao H."/>
        </authorList>
    </citation>
    <scope>NUCLEOTIDE SEQUENCE [LARGE SCALE GENOMIC DNA]</scope>
    <source>
        <strain evidence="9">CATC2023</strain>
        <tissue evidence="9">Muscle</tissue>
    </source>
</reference>
<gene>
    <name evidence="9" type="ORF">ABG768_005776</name>
</gene>
<dbReference type="InterPro" id="IPR051543">
    <property type="entry name" value="Serine_Peptidase_S9A"/>
</dbReference>
<sequence length="699" mass="78764">MNLTTSSCLLLLRSVSRNIHRANIHPLISRLYTEGFSQTTAELCKAQLQKLRGQEQRFKRRLHSIHRKFANVPENSEFQGHHHVYFEDGKGIYRSTPGHGEQEMVEVFRADWGGDGYGSIQRVRLSPTETMLAATVKKDHHEETRCMLVHLGGVNLHQNAMLVLDNVLSFEWAADDVLFYSTQEALRCLRVFRLHLSDSGVQTTLVYEEKDPEFFVEVSRSRDQRLVTINCSSKISSEVWFVDSKTPLSFPTLIESRHPGLLYHVEHSDNHLFILANTGAHQEYQLLRAPLASPSMPHWVPVFSALSGTVIKDMELLQDHCVFTVKDSQCRLQIHTLTTQEPYQLNTLQLPYWACDLSPQRVGTVDGGSFGFLLSSPVHPPVRYLYSSRKQKLSITEDDARYISLPEFNTTCLRAASQDGTMVPLTLLHMPALSELHNAPLLLHVYGAYGVDLDMSFSPEKRLLLEDGWALAYCHVRGGGERGLAWHRAGSVLQKRRGVEDLAACIQTLHRLGVSHPALTALTARSAGAVLAGALCNHNPQLLRAVILQAPFLDVLGTMQDASLPLTVEERGEWGDPLIREHRDNIASYCPCHNIIPQLYPSILITAYSEDRRVPLSGVMKYVERLKKAIQMCTTRVGVNARVPDVILNMQPGGDHFGPEDFLLSLNESARQLAFLYTELGLDHQKSRRRQKKKKAQIT</sequence>
<dbReference type="PANTHER" id="PTHR11757">
    <property type="entry name" value="PROTEASE FAMILY S9A OLIGOPEPTIDASE"/>
    <property type="match status" value="1"/>
</dbReference>
<dbReference type="Pfam" id="PF02897">
    <property type="entry name" value="Peptidase_S9_N"/>
    <property type="match status" value="1"/>
</dbReference>
<dbReference type="SUPFAM" id="SSF50993">
    <property type="entry name" value="Peptidase/esterase 'gauge' domain"/>
    <property type="match status" value="1"/>
</dbReference>